<dbReference type="EMBL" id="JBHFQA010000013">
    <property type="protein sequence ID" value="KAL2089240.1"/>
    <property type="molecule type" value="Genomic_DNA"/>
</dbReference>
<evidence type="ECO:0000313" key="4">
    <source>
        <dbReference type="Proteomes" id="UP001591681"/>
    </source>
</evidence>
<evidence type="ECO:0000313" key="3">
    <source>
        <dbReference type="EMBL" id="KAL2089240.1"/>
    </source>
</evidence>
<organism evidence="3 4">
    <name type="scientific">Coilia grayii</name>
    <name type="common">Gray's grenadier anchovy</name>
    <dbReference type="NCBI Taxonomy" id="363190"/>
    <lineage>
        <taxon>Eukaryota</taxon>
        <taxon>Metazoa</taxon>
        <taxon>Chordata</taxon>
        <taxon>Craniata</taxon>
        <taxon>Vertebrata</taxon>
        <taxon>Euteleostomi</taxon>
        <taxon>Actinopterygii</taxon>
        <taxon>Neopterygii</taxon>
        <taxon>Teleostei</taxon>
        <taxon>Clupei</taxon>
        <taxon>Clupeiformes</taxon>
        <taxon>Clupeoidei</taxon>
        <taxon>Engraulidae</taxon>
        <taxon>Coilinae</taxon>
        <taxon>Coilia</taxon>
    </lineage>
</organism>
<dbReference type="Pfam" id="PF24626">
    <property type="entry name" value="SH3_Tf2-1"/>
    <property type="match status" value="1"/>
</dbReference>
<name>A0ABD1JQX6_9TELE</name>
<sequence>MTRDVWYVAGCAECAMAKTPRQLPAGKLLPLPVAQRPWSNLGIDYPLPAMGRIRPKLSAPTCHWTPFQCTLGYQPPLFPSEPSNVVGVEDWYRESVRVWSTAHCQLQRAVRRYQHHADVWRGPTPSYEVGQKVWLSTRDIRLRLPSKKLSPQYIAPFEILQQVNPVTFKLRLPTHYRIHPTFHVSLLKPYHAPYRVSPSPPECDAQPVPPLPLQMPDGSPGVPGGLGGVRSGGALVGPEGRHLGPRPAPGLPRRASGLNRSPS</sequence>
<feature type="region of interest" description="Disordered" evidence="1">
    <location>
        <begin position="197"/>
        <end position="263"/>
    </location>
</feature>
<dbReference type="PANTHER" id="PTHR46148">
    <property type="entry name" value="CHROMO DOMAIN-CONTAINING PROTEIN"/>
    <property type="match status" value="1"/>
</dbReference>
<gene>
    <name evidence="3" type="ORF">ACEWY4_016139</name>
</gene>
<protein>
    <recommendedName>
        <fullName evidence="2">Tf2-1-like SH3-like domain-containing protein</fullName>
    </recommendedName>
</protein>
<proteinExistence type="predicted"/>
<dbReference type="Proteomes" id="UP001591681">
    <property type="component" value="Unassembled WGS sequence"/>
</dbReference>
<evidence type="ECO:0000259" key="2">
    <source>
        <dbReference type="Pfam" id="PF24626"/>
    </source>
</evidence>
<accession>A0ABD1JQX6</accession>
<dbReference type="PANTHER" id="PTHR46148:SF52">
    <property type="entry name" value="OS04G0603800 PROTEIN"/>
    <property type="match status" value="1"/>
</dbReference>
<comment type="caution">
    <text evidence="3">The sequence shown here is derived from an EMBL/GenBank/DDBJ whole genome shotgun (WGS) entry which is preliminary data.</text>
</comment>
<reference evidence="3 4" key="1">
    <citation type="submission" date="2024-09" db="EMBL/GenBank/DDBJ databases">
        <title>A chromosome-level genome assembly of Gray's grenadier anchovy, Coilia grayii.</title>
        <authorList>
            <person name="Fu Z."/>
        </authorList>
    </citation>
    <scope>NUCLEOTIDE SEQUENCE [LARGE SCALE GENOMIC DNA]</scope>
    <source>
        <strain evidence="3">G4</strain>
        <tissue evidence="3">Muscle</tissue>
    </source>
</reference>
<dbReference type="InterPro" id="IPR056924">
    <property type="entry name" value="SH3_Tf2-1"/>
</dbReference>
<keyword evidence="4" id="KW-1185">Reference proteome</keyword>
<feature type="domain" description="Tf2-1-like SH3-like" evidence="2">
    <location>
        <begin position="130"/>
        <end position="191"/>
    </location>
</feature>
<dbReference type="AlphaFoldDB" id="A0ABD1JQX6"/>
<feature type="compositionally biased region" description="Gly residues" evidence="1">
    <location>
        <begin position="221"/>
        <end position="235"/>
    </location>
</feature>
<evidence type="ECO:0000256" key="1">
    <source>
        <dbReference type="SAM" id="MobiDB-lite"/>
    </source>
</evidence>